<dbReference type="Proteomes" id="UP000677804">
    <property type="component" value="Chromosome"/>
</dbReference>
<dbReference type="EMBL" id="CP074405">
    <property type="protein sequence ID" value="QVI60918.1"/>
    <property type="molecule type" value="Genomic_DNA"/>
</dbReference>
<organism evidence="1 2">
    <name type="scientific">Cellulomonas wangleii</name>
    <dbReference type="NCBI Taxonomy" id="2816956"/>
    <lineage>
        <taxon>Bacteria</taxon>
        <taxon>Bacillati</taxon>
        <taxon>Actinomycetota</taxon>
        <taxon>Actinomycetes</taxon>
        <taxon>Micrococcales</taxon>
        <taxon>Cellulomonadaceae</taxon>
        <taxon>Cellulomonas</taxon>
    </lineage>
</organism>
<sequence>MLYHIRVVSAAHDLASLADFADVVAAPTPDGAALSCRLPDAAALTGLVALLTDLGLTIAEIYRVPDDVPPPRPPA</sequence>
<reference evidence="1 2" key="1">
    <citation type="submission" date="2021-05" db="EMBL/GenBank/DDBJ databases">
        <title>Novel species in genus Cellulomonas.</title>
        <authorList>
            <person name="Zhang G."/>
        </authorList>
    </citation>
    <scope>NUCLEOTIDE SEQUENCE [LARGE SCALE GENOMIC DNA]</scope>
    <source>
        <strain evidence="2">zg-ZUI222</strain>
    </source>
</reference>
<protein>
    <submittedName>
        <fullName evidence="1">Uncharacterized protein</fullName>
    </submittedName>
</protein>
<evidence type="ECO:0000313" key="2">
    <source>
        <dbReference type="Proteomes" id="UP000677804"/>
    </source>
</evidence>
<keyword evidence="2" id="KW-1185">Reference proteome</keyword>
<proteinExistence type="predicted"/>
<accession>A0ABX8D1Q5</accession>
<dbReference type="RefSeq" id="WP_207341223.1">
    <property type="nucleotide sequence ID" value="NZ_CP074405.1"/>
</dbReference>
<name>A0ABX8D1Q5_9CELL</name>
<gene>
    <name evidence="1" type="ORF">KG103_10230</name>
</gene>
<evidence type="ECO:0000313" key="1">
    <source>
        <dbReference type="EMBL" id="QVI60918.1"/>
    </source>
</evidence>